<evidence type="ECO:0000256" key="2">
    <source>
        <dbReference type="SAM" id="Phobius"/>
    </source>
</evidence>
<dbReference type="OrthoDB" id="6366357at2759"/>
<reference evidence="4 5" key="1">
    <citation type="submission" date="2020-08" db="EMBL/GenBank/DDBJ databases">
        <title>Aphidius gifuensis genome sequencing and assembly.</title>
        <authorList>
            <person name="Du Z."/>
        </authorList>
    </citation>
    <scope>NUCLEOTIDE SEQUENCE [LARGE SCALE GENOMIC DNA]</scope>
    <source>
        <strain evidence="4">YNYX2018</strain>
        <tissue evidence="4">Adults</tissue>
    </source>
</reference>
<dbReference type="PANTHER" id="PTHR47890">
    <property type="entry name" value="LD24308P"/>
    <property type="match status" value="1"/>
</dbReference>
<feature type="signal peptide" evidence="3">
    <location>
        <begin position="1"/>
        <end position="23"/>
    </location>
</feature>
<comment type="caution">
    <text evidence="4">The sequence shown here is derived from an EMBL/GenBank/DDBJ whole genome shotgun (WGS) entry which is preliminary data.</text>
</comment>
<dbReference type="InterPro" id="IPR032062">
    <property type="entry name" value="DUF4803"/>
</dbReference>
<dbReference type="Proteomes" id="UP000639338">
    <property type="component" value="Unassembled WGS sequence"/>
</dbReference>
<evidence type="ECO:0000313" key="4">
    <source>
        <dbReference type="EMBL" id="KAF7988535.1"/>
    </source>
</evidence>
<accession>A0A835CPW9</accession>
<dbReference type="Pfam" id="PF16061">
    <property type="entry name" value="DUF4803"/>
    <property type="match status" value="3"/>
</dbReference>
<keyword evidence="5" id="KW-1185">Reference proteome</keyword>
<dbReference type="EMBL" id="JACMRX010000005">
    <property type="protein sequence ID" value="KAF7988535.1"/>
    <property type="molecule type" value="Genomic_DNA"/>
</dbReference>
<feature type="coiled-coil region" evidence="1">
    <location>
        <begin position="101"/>
        <end position="128"/>
    </location>
</feature>
<keyword evidence="2" id="KW-0812">Transmembrane</keyword>
<sequence length="1969" mass="227646">MKFLIKFAIIGLLVNLLINEIHGQLQLAGYLSKMNKNLKTNSEEVEAGFETDVHQLSRDPTNWMNYARIGTGLASVILPQPAGLIVGLASTAFFSFYDADLDRQGEKLQQYENENRRQEAQSLNYELTEKLDAIGKAISIESDKIIKTIENEITGIHQHIDNVAEKIIETLKNIMYGSTSFNDLCYVLNYLNIFYRDNIDCLLKKDCLPQVRRELIDNLELRGKEFRTRLSTFVTQFIYTSATLPTSIDRVPGFFTYILDEYKLRAKERRDCNIESEHSEIYRLYTIIIMTLQKSYSMVIAAHMMGYRENIKNKTLSRHYLKTAVSTLERSNKDAEIVTRMAYLALEKASREIRRCDPDKHKEGKTYDRFVYINGLYTGYTYNRYYIASNNSYVYIDNSIKRVEYLGLNPTSYDGIYGRTNQGYVRLNTQCEIYHDVAEITHYYDIMDETRLYHHFDFTYKNGTQKTFGKLAKENQLIAFVPFEYPFKIFGGYCQSSFCPSPVETCPIETPDNAIHHISLVAVNATTGYVVTGIRWRIKNKILYFEIQEGKYVKGKLLNETIYWKETPTHEISNDKTVAIGKKTVKGFMMNDAHLPTDYLLSAVTAIVTMKFLINFTIIGLLIILMINQINGESTNYLSQLSEKLKTNGGDLKRDFTRNLDKLSEHPNDWQNYARLAIDIGSFLLPPPIGLAVSMTSSAFFYFYDAQMEKELHHYENEKQQRDINLFINDMTSKINQISQNIWIESHNIIQTIEKEIIGHQNNINNMTDKFIEILKNVVYKQTSFYDLHSVLNYLNIFYRDNIDCLLKNDCLAEDRQDLFDNLLIRSKTFRTTLSTLVTQFIYTSETLPTSIDRVPGFFTYILDEYKLRAKERRDCNIESEHSEIYRLYTIIILTLQKSYSMIVSAHMMRYCENIKNKTLSEPYLTSAINALKKSSDDIEIITKMAYLALEKASREIRRCDPIQHEKGKTYDRFVYINGSYTGFTYNRYYIASNNSYVYIDNSIKKVEYLGLNSTSYDGIYGRTNQGYVRLNTQCEIHKDVAEITHYYDTMDEQRLYHHFDFTYNNGTKKTFGKLAKKNQSIVFVTFQYPFKIFGKFCQSPYCPSPVKTCSIKTPHNAIHHISLVAVNASSGYVVTGIRWRIKNKILYFEIQEGKYVEGKPLIETIYWKETPTHEISNDKTVAIGKKTVKGFMMNDAHLPTDYLLSAITGLLFVLLINNINCQLKINKFAGLFAQRFNETSKDLQKPFDLSIKPAIVNTTSWENYGKMATGIAALMIPQPMGLTIGLTSSAFFSLYDAHWEIENERLNKLKIQEKADEEILFRAQLTTKLNDISYQIADKTNKTIEAVEKQVSKLSSYIDNVATEIVATLKNAIHSNSLFDSLFTTIINLETYYKNNIDCLLKSDCTPEDRAGVFYDLLTRTSYFRTELSTFVTKYIDPSNILQTSAARQYGLYYYLLYEYKDRAKKHLDCDVETEQSEIYRSYVYLTLLLEKSYSMVVAAHMIKYRENIDNKTLAEQYLKSAKKILQISVVDAFRISDATKIAMEQSSTEIRRCDPNEHKKGITYDRFVQLYGEYTGYTYDRYYIQENASYVYVDSSLVPNKNRFNLDPNSRDGLYGYVNNRYIRLNENCKVHRNVSDVIHYYDVSDRERLYHHYDLFYRDGSSETFGKPADENQLLISHKFKYPFALYTLGNPRIVCQGKYCPSPVETCSIETNHNFAIRHISLVPVDANDNHVVTGIRWKIKNTVLYFEIQQGEVYNGSLLRDTVHWKKTQLHEITIKDTVAIEEGSVKGFMLEDVHLPSDHYLTGVQFARNSQDGIEDLVRIKLFGKKWNQDRNTFIKTKDPLPTNIIRLALDHADASEQSHTNSAVLSTPGKNYIHFQQTDKKKDAGQSSIPYLDIQEVVSNPPRALQGLGIYYKGSRGYGGFVGIRGFIADMNDDVGTLKVKEYSDAIDDILEDLKDPSVFTA</sequence>
<organism evidence="4 5">
    <name type="scientific">Aphidius gifuensis</name>
    <name type="common">Parasitoid wasp</name>
    <dbReference type="NCBI Taxonomy" id="684658"/>
    <lineage>
        <taxon>Eukaryota</taxon>
        <taxon>Metazoa</taxon>
        <taxon>Ecdysozoa</taxon>
        <taxon>Arthropoda</taxon>
        <taxon>Hexapoda</taxon>
        <taxon>Insecta</taxon>
        <taxon>Pterygota</taxon>
        <taxon>Neoptera</taxon>
        <taxon>Endopterygota</taxon>
        <taxon>Hymenoptera</taxon>
        <taxon>Apocrita</taxon>
        <taxon>Ichneumonoidea</taxon>
        <taxon>Braconidae</taxon>
        <taxon>Aphidiinae</taxon>
        <taxon>Aphidius</taxon>
    </lineage>
</organism>
<feature type="chain" id="PRO_5032448748" evidence="3">
    <location>
        <begin position="24"/>
        <end position="1969"/>
    </location>
</feature>
<evidence type="ECO:0000256" key="1">
    <source>
        <dbReference type="SAM" id="Coils"/>
    </source>
</evidence>
<dbReference type="PANTHER" id="PTHR47890:SF1">
    <property type="entry name" value="LD24308P"/>
    <property type="match status" value="1"/>
</dbReference>
<name>A0A835CPW9_APHGI</name>
<gene>
    <name evidence="4" type="ORF">HCN44_001108</name>
</gene>
<keyword evidence="1" id="KW-0175">Coiled coil</keyword>
<feature type="transmembrane region" description="Helical" evidence="2">
    <location>
        <begin position="599"/>
        <end position="627"/>
    </location>
</feature>
<evidence type="ECO:0000313" key="5">
    <source>
        <dbReference type="Proteomes" id="UP000639338"/>
    </source>
</evidence>
<keyword evidence="2" id="KW-0472">Membrane</keyword>
<proteinExistence type="predicted"/>
<evidence type="ECO:0000256" key="3">
    <source>
        <dbReference type="SAM" id="SignalP"/>
    </source>
</evidence>
<keyword evidence="3" id="KW-0732">Signal</keyword>
<keyword evidence="2" id="KW-1133">Transmembrane helix</keyword>
<protein>
    <submittedName>
        <fullName evidence="4">Uncharacterized protein</fullName>
    </submittedName>
</protein>